<feature type="compositionally biased region" description="Polar residues" evidence="1">
    <location>
        <begin position="112"/>
        <end position="121"/>
    </location>
</feature>
<accession>A0AAV4SHX2</accession>
<dbReference type="AlphaFoldDB" id="A0AAV4SHX2"/>
<evidence type="ECO:0000313" key="3">
    <source>
        <dbReference type="Proteomes" id="UP001054945"/>
    </source>
</evidence>
<protein>
    <submittedName>
        <fullName evidence="2">Kinesin-like protein KIF26B</fullName>
    </submittedName>
</protein>
<feature type="region of interest" description="Disordered" evidence="1">
    <location>
        <begin position="185"/>
        <end position="208"/>
    </location>
</feature>
<reference evidence="2 3" key="1">
    <citation type="submission" date="2021-06" db="EMBL/GenBank/DDBJ databases">
        <title>Caerostris extrusa draft genome.</title>
        <authorList>
            <person name="Kono N."/>
            <person name="Arakawa K."/>
        </authorList>
    </citation>
    <scope>NUCLEOTIDE SEQUENCE [LARGE SCALE GENOMIC DNA]</scope>
</reference>
<feature type="compositionally biased region" description="Polar residues" evidence="1">
    <location>
        <begin position="191"/>
        <end position="202"/>
    </location>
</feature>
<evidence type="ECO:0000256" key="1">
    <source>
        <dbReference type="SAM" id="MobiDB-lite"/>
    </source>
</evidence>
<gene>
    <name evidence="2" type="primary">X975_06195</name>
    <name evidence="2" type="ORF">CEXT_667781</name>
</gene>
<organism evidence="2 3">
    <name type="scientific">Caerostris extrusa</name>
    <name type="common">Bark spider</name>
    <name type="synonym">Caerostris bankana</name>
    <dbReference type="NCBI Taxonomy" id="172846"/>
    <lineage>
        <taxon>Eukaryota</taxon>
        <taxon>Metazoa</taxon>
        <taxon>Ecdysozoa</taxon>
        <taxon>Arthropoda</taxon>
        <taxon>Chelicerata</taxon>
        <taxon>Arachnida</taxon>
        <taxon>Araneae</taxon>
        <taxon>Araneomorphae</taxon>
        <taxon>Entelegynae</taxon>
        <taxon>Araneoidea</taxon>
        <taxon>Araneidae</taxon>
        <taxon>Caerostris</taxon>
    </lineage>
</organism>
<comment type="caution">
    <text evidence="2">The sequence shown here is derived from an EMBL/GenBank/DDBJ whole genome shotgun (WGS) entry which is preliminary data.</text>
</comment>
<sequence>MYTENYNRSYAKPTNATRRFGRKSAFLNRKIIQEQRCRVYSEGPSFRCRIVLLHLNSHANHHHTDANQCPIQEKKPSGLQGSQVVVMGATAVSSVRISKRLKELLGKLSKTPQFSGTSSGYESMPRDSEGTPLSSSSQESGVRLVQEGSQGDGKERGRKLRVLANEVVLFPHGLREWQSNLATATTTATTSRSQSNDQTADSRATGRDLHDPTLWKSEEDVCCTSLLCCRLLDFY</sequence>
<feature type="region of interest" description="Disordered" evidence="1">
    <location>
        <begin position="112"/>
        <end position="158"/>
    </location>
</feature>
<keyword evidence="3" id="KW-1185">Reference proteome</keyword>
<name>A0AAV4SHX2_CAEEX</name>
<proteinExistence type="predicted"/>
<evidence type="ECO:0000313" key="2">
    <source>
        <dbReference type="EMBL" id="GIY32112.1"/>
    </source>
</evidence>
<feature type="compositionally biased region" description="Polar residues" evidence="1">
    <location>
        <begin position="131"/>
        <end position="140"/>
    </location>
</feature>
<dbReference type="Proteomes" id="UP001054945">
    <property type="component" value="Unassembled WGS sequence"/>
</dbReference>
<dbReference type="EMBL" id="BPLR01009459">
    <property type="protein sequence ID" value="GIY32112.1"/>
    <property type="molecule type" value="Genomic_DNA"/>
</dbReference>